<reference evidence="8 9" key="1">
    <citation type="journal article" date="2020" name="IScience">
        <title>Genome Sequencing of the Endangered Kingdonia uniflora (Circaeasteraceae, Ranunculales) Reveals Potential Mechanisms of Evolutionary Specialization.</title>
        <authorList>
            <person name="Sun Y."/>
            <person name="Deng T."/>
            <person name="Zhang A."/>
            <person name="Moore M.J."/>
            <person name="Landis J.B."/>
            <person name="Lin N."/>
            <person name="Zhang H."/>
            <person name="Zhang X."/>
            <person name="Huang J."/>
            <person name="Zhang X."/>
            <person name="Sun H."/>
            <person name="Wang H."/>
        </authorList>
    </citation>
    <scope>NUCLEOTIDE SEQUENCE [LARGE SCALE GENOMIC DNA]</scope>
    <source>
        <strain evidence="8">TB1705</strain>
        <tissue evidence="8">Leaf</tissue>
    </source>
</reference>
<name>A0A7J7P3T4_9MAGN</name>
<dbReference type="PANTHER" id="PTHR33541:SF11">
    <property type="entry name" value="PROTEIN BIG GRAIN 1-LIKE E"/>
    <property type="match status" value="1"/>
</dbReference>
<keyword evidence="4" id="KW-1003">Cell membrane</keyword>
<evidence type="ECO:0000313" key="9">
    <source>
        <dbReference type="Proteomes" id="UP000541444"/>
    </source>
</evidence>
<protein>
    <submittedName>
        <fullName evidence="8">Uncharacterized protein</fullName>
    </submittedName>
</protein>
<evidence type="ECO:0000256" key="4">
    <source>
        <dbReference type="ARBA" id="ARBA00022475"/>
    </source>
</evidence>
<dbReference type="GO" id="GO:0009734">
    <property type="term" value="P:auxin-activated signaling pathway"/>
    <property type="evidence" value="ECO:0007669"/>
    <property type="project" value="UniProtKB-KW"/>
</dbReference>
<evidence type="ECO:0000256" key="7">
    <source>
        <dbReference type="SAM" id="MobiDB-lite"/>
    </source>
</evidence>
<dbReference type="Proteomes" id="UP000541444">
    <property type="component" value="Unassembled WGS sequence"/>
</dbReference>
<feature type="compositionally biased region" description="Basic and acidic residues" evidence="7">
    <location>
        <begin position="1"/>
        <end position="11"/>
    </location>
</feature>
<dbReference type="OrthoDB" id="1871242at2759"/>
<dbReference type="InterPro" id="IPR039621">
    <property type="entry name" value="BG1-like"/>
</dbReference>
<feature type="compositionally biased region" description="Polar residues" evidence="7">
    <location>
        <begin position="224"/>
        <end position="234"/>
    </location>
</feature>
<comment type="caution">
    <text evidence="8">The sequence shown here is derived from an EMBL/GenBank/DDBJ whole genome shotgun (WGS) entry which is preliminary data.</text>
</comment>
<keyword evidence="9" id="KW-1185">Reference proteome</keyword>
<dbReference type="PANTHER" id="PTHR33541">
    <property type="entry name" value="PROTEIN BIG GRAIN 1-LIKE A-RELATED"/>
    <property type="match status" value="1"/>
</dbReference>
<comment type="similarity">
    <text evidence="2">Belongs to the BIG GRAIN 1 (BG1) plant protein family.</text>
</comment>
<feature type="compositionally biased region" description="Acidic residues" evidence="7">
    <location>
        <begin position="204"/>
        <end position="214"/>
    </location>
</feature>
<evidence type="ECO:0000256" key="1">
    <source>
        <dbReference type="ARBA" id="ARBA00004236"/>
    </source>
</evidence>
<comment type="subcellular location">
    <subcellularLocation>
        <location evidence="1">Cell membrane</location>
    </subcellularLocation>
</comment>
<keyword evidence="3" id="KW-0813">Transport</keyword>
<feature type="compositionally biased region" description="Basic and acidic residues" evidence="7">
    <location>
        <begin position="194"/>
        <end position="203"/>
    </location>
</feature>
<dbReference type="EMBL" id="JACGCM010000303">
    <property type="protein sequence ID" value="KAF6174117.1"/>
    <property type="molecule type" value="Genomic_DNA"/>
</dbReference>
<evidence type="ECO:0000256" key="5">
    <source>
        <dbReference type="ARBA" id="ARBA00023136"/>
    </source>
</evidence>
<keyword evidence="5" id="KW-0472">Membrane</keyword>
<proteinExistence type="inferred from homology"/>
<organism evidence="8 9">
    <name type="scientific">Kingdonia uniflora</name>
    <dbReference type="NCBI Taxonomy" id="39325"/>
    <lineage>
        <taxon>Eukaryota</taxon>
        <taxon>Viridiplantae</taxon>
        <taxon>Streptophyta</taxon>
        <taxon>Embryophyta</taxon>
        <taxon>Tracheophyta</taxon>
        <taxon>Spermatophyta</taxon>
        <taxon>Magnoliopsida</taxon>
        <taxon>Ranunculales</taxon>
        <taxon>Circaeasteraceae</taxon>
        <taxon>Kingdonia</taxon>
    </lineage>
</organism>
<feature type="region of interest" description="Disordered" evidence="7">
    <location>
        <begin position="1"/>
        <end position="22"/>
    </location>
</feature>
<evidence type="ECO:0000313" key="8">
    <source>
        <dbReference type="EMBL" id="KAF6174117.1"/>
    </source>
</evidence>
<evidence type="ECO:0000256" key="2">
    <source>
        <dbReference type="ARBA" id="ARBA00010067"/>
    </source>
</evidence>
<evidence type="ECO:0000256" key="6">
    <source>
        <dbReference type="ARBA" id="ARBA00023294"/>
    </source>
</evidence>
<evidence type="ECO:0000256" key="3">
    <source>
        <dbReference type="ARBA" id="ARBA00022448"/>
    </source>
</evidence>
<accession>A0A7J7P3T4</accession>
<feature type="region of interest" description="Disordered" evidence="7">
    <location>
        <begin position="188"/>
        <end position="234"/>
    </location>
</feature>
<keyword evidence="6" id="KW-0927">Auxin signaling pathway</keyword>
<sequence>MSIRRLSDLDKLHKKKTHQRKDSDEIDVFDAKQYFSGGITGTAGITQSHCIENKIKAKPSSPSARLASFFMNSFFNKAASEKKKKEQFNKGEEEIIGGGWRKRRSSTSYVNSEIKNVYSSSNTGFRTPPGRDVYKDLRSYSDHRIVPQVSKVKETTMPIMFHDEKMLRLLDDKLKVIVGIDENRKASNTSYRSQFDEISHKEEDHDDEGEESDSSSDLFELKNYDNSNSCRYHP</sequence>
<dbReference type="AlphaFoldDB" id="A0A7J7P3T4"/>
<gene>
    <name evidence="8" type="ORF">GIB67_042385</name>
</gene>
<dbReference type="GO" id="GO:0005886">
    <property type="term" value="C:plasma membrane"/>
    <property type="evidence" value="ECO:0007669"/>
    <property type="project" value="UniProtKB-SubCell"/>
</dbReference>